<evidence type="ECO:0000256" key="12">
    <source>
        <dbReference type="SAM" id="Phobius"/>
    </source>
</evidence>
<evidence type="ECO:0000256" key="3">
    <source>
        <dbReference type="ARBA" id="ARBA00022687"/>
    </source>
</evidence>
<evidence type="ECO:0000313" key="13">
    <source>
        <dbReference type="EnsemblMetazoa" id="XP_030828353"/>
    </source>
</evidence>
<dbReference type="RefSeq" id="XP_030828353.1">
    <property type="nucleotide sequence ID" value="XM_030972493.1"/>
</dbReference>
<dbReference type="GO" id="GO:0016020">
    <property type="term" value="C:membrane"/>
    <property type="evidence" value="ECO:0000318"/>
    <property type="project" value="GO_Central"/>
</dbReference>
<feature type="transmembrane region" description="Helical" evidence="12">
    <location>
        <begin position="478"/>
        <end position="498"/>
    </location>
</feature>
<evidence type="ECO:0000256" key="10">
    <source>
        <dbReference type="ARBA" id="ARBA00040371"/>
    </source>
</evidence>
<dbReference type="OrthoDB" id="5968863at2759"/>
<keyword evidence="2" id="KW-0808">Transferase</keyword>
<feature type="transmembrane region" description="Helical" evidence="12">
    <location>
        <begin position="333"/>
        <end position="353"/>
    </location>
</feature>
<dbReference type="AlphaFoldDB" id="A0A7M7MYI2"/>
<dbReference type="OMA" id="NMTFSAM"/>
<dbReference type="GO" id="GO:0030258">
    <property type="term" value="P:lipid modification"/>
    <property type="evidence" value="ECO:0000318"/>
    <property type="project" value="GO_Central"/>
</dbReference>
<dbReference type="GO" id="GO:0061355">
    <property type="term" value="P:Wnt protein secretion"/>
    <property type="evidence" value="ECO:0000318"/>
    <property type="project" value="GO_Central"/>
</dbReference>
<keyword evidence="3" id="KW-0879">Wnt signaling pathway</keyword>
<evidence type="ECO:0000256" key="11">
    <source>
        <dbReference type="ARBA" id="ARBA00047978"/>
    </source>
</evidence>
<evidence type="ECO:0000256" key="8">
    <source>
        <dbReference type="ARBA" id="ARBA00038269"/>
    </source>
</evidence>
<reference evidence="13" key="2">
    <citation type="submission" date="2021-01" db="UniProtKB">
        <authorList>
            <consortium name="EnsemblMetazoa"/>
        </authorList>
    </citation>
    <scope>IDENTIFICATION</scope>
</reference>
<proteinExistence type="inferred from homology"/>
<dbReference type="InterPro" id="IPR004299">
    <property type="entry name" value="MBOAT_fam"/>
</dbReference>
<dbReference type="InterPro" id="IPR049941">
    <property type="entry name" value="LPLAT_7/PORCN-like"/>
</dbReference>
<dbReference type="InParanoid" id="A0A7M7MYI2"/>
<evidence type="ECO:0000256" key="7">
    <source>
        <dbReference type="ARBA" id="ARBA00023315"/>
    </source>
</evidence>
<protein>
    <recommendedName>
        <fullName evidence="10">Protein-serine O-palmitoleoyltransferase porcupine</fullName>
        <ecNumber evidence="9">2.3.1.250</ecNumber>
    </recommendedName>
</protein>
<dbReference type="GeneID" id="577959"/>
<comment type="similarity">
    <text evidence="8">Belongs to the membrane-bound acyltransferase family. Porcupine subfamily.</text>
</comment>
<evidence type="ECO:0000256" key="1">
    <source>
        <dbReference type="ARBA" id="ARBA00004141"/>
    </source>
</evidence>
<feature type="transmembrane region" description="Helical" evidence="12">
    <location>
        <begin position="404"/>
        <end position="421"/>
    </location>
</feature>
<dbReference type="GO" id="GO:0017147">
    <property type="term" value="F:Wnt-protein binding"/>
    <property type="evidence" value="ECO:0000318"/>
    <property type="project" value="GO_Central"/>
</dbReference>
<evidence type="ECO:0000256" key="9">
    <source>
        <dbReference type="ARBA" id="ARBA00038867"/>
    </source>
</evidence>
<keyword evidence="14" id="KW-1185">Reference proteome</keyword>
<keyword evidence="7" id="KW-0012">Acyltransferase</keyword>
<evidence type="ECO:0000256" key="4">
    <source>
        <dbReference type="ARBA" id="ARBA00022692"/>
    </source>
</evidence>
<name>A0A7M7MYI2_STRPU</name>
<dbReference type="EnsemblMetazoa" id="XM_030972493">
    <property type="protein sequence ID" value="XP_030828353"/>
    <property type="gene ID" value="LOC577959"/>
</dbReference>
<reference evidence="14" key="1">
    <citation type="submission" date="2015-02" db="EMBL/GenBank/DDBJ databases">
        <title>Genome sequencing for Strongylocentrotus purpuratus.</title>
        <authorList>
            <person name="Murali S."/>
            <person name="Liu Y."/>
            <person name="Vee V."/>
            <person name="English A."/>
            <person name="Wang M."/>
            <person name="Skinner E."/>
            <person name="Han Y."/>
            <person name="Muzny D.M."/>
            <person name="Worley K.C."/>
            <person name="Gibbs R.A."/>
        </authorList>
    </citation>
    <scope>NUCLEOTIDE SEQUENCE</scope>
</reference>
<dbReference type="GO" id="GO:0016055">
    <property type="term" value="P:Wnt signaling pathway"/>
    <property type="evidence" value="ECO:0007669"/>
    <property type="project" value="UniProtKB-KW"/>
</dbReference>
<dbReference type="PANTHER" id="PTHR13906">
    <property type="entry name" value="PORCUPINE"/>
    <property type="match status" value="1"/>
</dbReference>
<dbReference type="Pfam" id="PF03062">
    <property type="entry name" value="MBOAT"/>
    <property type="match status" value="1"/>
</dbReference>
<organism evidence="13 14">
    <name type="scientific">Strongylocentrotus purpuratus</name>
    <name type="common">Purple sea urchin</name>
    <dbReference type="NCBI Taxonomy" id="7668"/>
    <lineage>
        <taxon>Eukaryota</taxon>
        <taxon>Metazoa</taxon>
        <taxon>Echinodermata</taxon>
        <taxon>Eleutherozoa</taxon>
        <taxon>Echinozoa</taxon>
        <taxon>Echinoidea</taxon>
        <taxon>Euechinoidea</taxon>
        <taxon>Echinacea</taxon>
        <taxon>Camarodonta</taxon>
        <taxon>Echinidea</taxon>
        <taxon>Strongylocentrotidae</taxon>
        <taxon>Strongylocentrotus</taxon>
    </lineage>
</organism>
<evidence type="ECO:0000313" key="14">
    <source>
        <dbReference type="Proteomes" id="UP000007110"/>
    </source>
</evidence>
<dbReference type="KEGG" id="spu:577959"/>
<dbReference type="GO" id="GO:1990698">
    <property type="term" value="F:palmitoleoyltransferase activity"/>
    <property type="evidence" value="ECO:0000318"/>
    <property type="project" value="GO_Central"/>
</dbReference>
<keyword evidence="5 12" id="KW-1133">Transmembrane helix</keyword>
<comment type="catalytic activity">
    <reaction evidence="11">
        <text>[Wnt protein]-L-serine + (9Z)-hexadecenoyl-CoA = [Wnt protein]-O-(9Z)-hexadecenoyl-L-serine + CoA</text>
        <dbReference type="Rhea" id="RHEA:45336"/>
        <dbReference type="Rhea" id="RHEA-COMP:11170"/>
        <dbReference type="Rhea" id="RHEA-COMP:11171"/>
        <dbReference type="ChEBI" id="CHEBI:29999"/>
        <dbReference type="ChEBI" id="CHEBI:57287"/>
        <dbReference type="ChEBI" id="CHEBI:61540"/>
        <dbReference type="ChEBI" id="CHEBI:85189"/>
        <dbReference type="EC" id="2.3.1.250"/>
    </reaction>
</comment>
<evidence type="ECO:0000256" key="6">
    <source>
        <dbReference type="ARBA" id="ARBA00023136"/>
    </source>
</evidence>
<dbReference type="PANTHER" id="PTHR13906:SF12">
    <property type="entry name" value="PROTEIN-SERINE O-PALMITOLEOYLTRANSFERASE PORCUPINE"/>
    <property type="match status" value="1"/>
</dbReference>
<sequence>MFHIYQFLHELLLCTHQIINFRYKMEGDWGDYEEEDYGDMMMEDYLPTLEDLEAMGIDTEQLRDLPDKALYQLLQQYMMAGNQMGDGMYEDYGPGVDMGAEQDFSYVQHLQDCTMPVTLQAIQLMIPLFLLCGSLRLSALLEIPISILHMVCACSGLYLIWITFQTEAAYIICLAVLGYLLLLILMLSGVKQKGPISAILCIATVTSWELFLADPISWHKVRGAQMILMMKVISVGFDLDQGTLSSLPGPLEYFGYTFCVGTSIFGPWVSFTSYMAMLQPHQPNLRWFLHVITSSFLAILCLLISVCITPILFVGYEARWLLAYSDAASFRYSHYFVSYLSTASSVLAGYGAVKDTDGNTNWEFSVAKPLHIELPRSLVEVVTNWNLPMHYWLKNYVFKTTRKLGNFVAVLMTYAISSVLHGLNFQLAAVLLSLGFYSYSEYVFRQKLADIFNACIKARRCRGECTHHYKSTQPCVMIANLLFGLLAVFHLAYLGVMFNTDSEIQQEGYTMKHTLEKWSNLGYASHYVVLGTFIFYWLIK</sequence>
<keyword evidence="6 12" id="KW-0472">Membrane</keyword>
<feature type="transmembrane region" description="Helical" evidence="12">
    <location>
        <begin position="287"/>
        <end position="313"/>
    </location>
</feature>
<evidence type="ECO:0000256" key="5">
    <source>
        <dbReference type="ARBA" id="ARBA00022989"/>
    </source>
</evidence>
<feature type="transmembrane region" description="Helical" evidence="12">
    <location>
        <begin position="139"/>
        <end position="162"/>
    </location>
</feature>
<dbReference type="CTD" id="64840"/>
<feature type="transmembrane region" description="Helical" evidence="12">
    <location>
        <begin position="168"/>
        <end position="187"/>
    </location>
</feature>
<dbReference type="EC" id="2.3.1.250" evidence="9"/>
<accession>A0A7M7MYI2</accession>
<dbReference type="GO" id="GO:0005783">
    <property type="term" value="C:endoplasmic reticulum"/>
    <property type="evidence" value="ECO:0000318"/>
    <property type="project" value="GO_Central"/>
</dbReference>
<feature type="transmembrane region" description="Helical" evidence="12">
    <location>
        <begin position="518"/>
        <end position="539"/>
    </location>
</feature>
<feature type="transmembrane region" description="Helical" evidence="12">
    <location>
        <begin position="253"/>
        <end position="275"/>
    </location>
</feature>
<evidence type="ECO:0000256" key="2">
    <source>
        <dbReference type="ARBA" id="ARBA00022679"/>
    </source>
</evidence>
<keyword evidence="4 12" id="KW-0812">Transmembrane</keyword>
<dbReference type="Proteomes" id="UP000007110">
    <property type="component" value="Unassembled WGS sequence"/>
</dbReference>
<comment type="subcellular location">
    <subcellularLocation>
        <location evidence="1">Membrane</location>
        <topology evidence="1">Multi-pass membrane protein</topology>
    </subcellularLocation>
</comment>